<dbReference type="InterPro" id="IPR051289">
    <property type="entry name" value="LAGLIDADG_Endonuclease"/>
</dbReference>
<keyword evidence="2" id="KW-0378">Hydrolase</keyword>
<dbReference type="InterPro" id="IPR004860">
    <property type="entry name" value="LAGLIDADG_dom"/>
</dbReference>
<geneLocation type="mitochondrion" evidence="2"/>
<dbReference type="InterPro" id="IPR027434">
    <property type="entry name" value="Homing_endonucl"/>
</dbReference>
<dbReference type="PANTHER" id="PTHR36181:SF4">
    <property type="entry name" value="LAGLIDADG ENDONUCLEASE"/>
    <property type="match status" value="1"/>
</dbReference>
<keyword evidence="2" id="KW-0255">Endonuclease</keyword>
<gene>
    <name evidence="2" type="primary">orf204</name>
</gene>
<keyword evidence="2" id="KW-0540">Nuclease</keyword>
<dbReference type="AlphaFoldDB" id="A0A2C9DSC4"/>
<evidence type="ECO:0000313" key="2">
    <source>
        <dbReference type="EMBL" id="ATI20567.1"/>
    </source>
</evidence>
<dbReference type="GO" id="GO:0004519">
    <property type="term" value="F:endonuclease activity"/>
    <property type="evidence" value="ECO:0007669"/>
    <property type="project" value="UniProtKB-KW"/>
</dbReference>
<sequence length="204" mass="22772">MLNLQEFFGENIGKIVISKDTCTYRVDKLNDIFDIIIPHFDKYPLVTQKLADYILFKEIVNLMKNKEHLTLEGLKKILSIKASLNLGLSPCGGGDPYQGSPNGDPLRGSEELKDKFSDIQAAVKRPLIIDKIIPSPFWVAGFTTGDGSFYLTIPLRGIRQDSLIGNPSGIRASKLNEISRIDIGVFNSSAFEGYYFIGKIYCLF</sequence>
<dbReference type="PANTHER" id="PTHR36181">
    <property type="entry name" value="INTRON-ENCODED ENDONUCLEASE AI3-RELATED"/>
    <property type="match status" value="1"/>
</dbReference>
<protein>
    <submittedName>
        <fullName evidence="2">LAGLIDADG endonuclease</fullName>
    </submittedName>
</protein>
<dbReference type="Gene3D" id="3.10.28.10">
    <property type="entry name" value="Homing endonucleases"/>
    <property type="match status" value="1"/>
</dbReference>
<accession>A0A2C9DSC4</accession>
<dbReference type="SUPFAM" id="SSF55608">
    <property type="entry name" value="Homing endonucleases"/>
    <property type="match status" value="1"/>
</dbReference>
<name>A0A2C9DSC4_9PEZI</name>
<dbReference type="EMBL" id="KY575058">
    <property type="protein sequence ID" value="ATI20567.1"/>
    <property type="molecule type" value="Genomic_DNA"/>
</dbReference>
<dbReference type="Pfam" id="PF00961">
    <property type="entry name" value="LAGLIDADG_1"/>
    <property type="match status" value="1"/>
</dbReference>
<proteinExistence type="predicted"/>
<keyword evidence="2" id="KW-0496">Mitochondrion</keyword>
<reference evidence="2" key="1">
    <citation type="submission" date="2017-02" db="EMBL/GenBank/DDBJ databases">
        <title>Fungal Comparative Genomics of Melanconis species and Ophiognomonia clavigignenti-juglandacearum at Different Phylogenetic Distances.</title>
        <authorList>
            <person name="Demers J.E."/>
            <person name="Castlebury L.A."/>
        </authorList>
    </citation>
    <scope>NUCLEOTIDE SEQUENCE</scope>
    <source>
        <strain evidence="2">ATCC36624</strain>
    </source>
</reference>
<evidence type="ECO:0000259" key="1">
    <source>
        <dbReference type="Pfam" id="PF00961"/>
    </source>
</evidence>
<organism evidence="2">
    <name type="scientific">Ophiognomonia clavigignenti-juglandacearum</name>
    <dbReference type="NCBI Taxonomy" id="218668"/>
    <lineage>
        <taxon>Eukaryota</taxon>
        <taxon>Fungi</taxon>
        <taxon>Dikarya</taxon>
        <taxon>Ascomycota</taxon>
        <taxon>Pezizomycotina</taxon>
        <taxon>Sordariomycetes</taxon>
        <taxon>Sordariomycetidae</taxon>
        <taxon>Diaporthales</taxon>
        <taxon>Gnomoniaceae</taxon>
        <taxon>Ophiognomonia</taxon>
    </lineage>
</organism>
<dbReference type="GO" id="GO:0005739">
    <property type="term" value="C:mitochondrion"/>
    <property type="evidence" value="ECO:0007669"/>
    <property type="project" value="UniProtKB-ARBA"/>
</dbReference>
<feature type="domain" description="Homing endonuclease LAGLIDADG" evidence="1">
    <location>
        <begin position="1"/>
        <end position="60"/>
    </location>
</feature>